<gene>
    <name evidence="10" type="ORF">KDH_61750</name>
</gene>
<protein>
    <submittedName>
        <fullName evidence="10">Pseudomonapepsin</fullName>
    </submittedName>
</protein>
<evidence type="ECO:0000256" key="4">
    <source>
        <dbReference type="ARBA" id="ARBA00022801"/>
    </source>
</evidence>
<dbReference type="SUPFAM" id="SSF54897">
    <property type="entry name" value="Protease propeptides/inhibitors"/>
    <property type="match status" value="1"/>
</dbReference>
<dbReference type="PANTHER" id="PTHR14218:SF15">
    <property type="entry name" value="TRIPEPTIDYL-PEPTIDASE 1"/>
    <property type="match status" value="1"/>
</dbReference>
<organism evidence="10 11">
    <name type="scientific">Dictyobacter halimunensis</name>
    <dbReference type="NCBI Taxonomy" id="3026934"/>
    <lineage>
        <taxon>Bacteria</taxon>
        <taxon>Bacillati</taxon>
        <taxon>Chloroflexota</taxon>
        <taxon>Ktedonobacteria</taxon>
        <taxon>Ktedonobacterales</taxon>
        <taxon>Dictyobacteraceae</taxon>
        <taxon>Dictyobacter</taxon>
    </lineage>
</organism>
<evidence type="ECO:0000256" key="5">
    <source>
        <dbReference type="ARBA" id="ARBA00022825"/>
    </source>
</evidence>
<keyword evidence="3" id="KW-0479">Metal-binding</keyword>
<name>A0ABQ6G2L8_9CHLR</name>
<dbReference type="InterPro" id="IPR030400">
    <property type="entry name" value="Sedolisin_dom"/>
</dbReference>
<dbReference type="Pfam" id="PF00082">
    <property type="entry name" value="Peptidase_S8"/>
    <property type="match status" value="1"/>
</dbReference>
<comment type="caution">
    <text evidence="10">The sequence shown here is derived from an EMBL/GenBank/DDBJ whole genome shotgun (WGS) entry which is preliminary data.</text>
</comment>
<evidence type="ECO:0000256" key="7">
    <source>
        <dbReference type="ARBA" id="ARBA00023145"/>
    </source>
</evidence>
<evidence type="ECO:0000256" key="1">
    <source>
        <dbReference type="ARBA" id="ARBA00001913"/>
    </source>
</evidence>
<evidence type="ECO:0000256" key="3">
    <source>
        <dbReference type="ARBA" id="ARBA00022723"/>
    </source>
</evidence>
<dbReference type="CDD" id="cd04056">
    <property type="entry name" value="Peptidases_S53"/>
    <property type="match status" value="1"/>
</dbReference>
<feature type="region of interest" description="Disordered" evidence="8">
    <location>
        <begin position="557"/>
        <end position="581"/>
    </location>
</feature>
<keyword evidence="2" id="KW-0645">Protease</keyword>
<dbReference type="InterPro" id="IPR050819">
    <property type="entry name" value="Tripeptidyl-peptidase_I"/>
</dbReference>
<keyword evidence="6" id="KW-0106">Calcium</keyword>
<feature type="domain" description="Peptidase S53" evidence="9">
    <location>
        <begin position="196"/>
        <end position="553"/>
    </location>
</feature>
<keyword evidence="7" id="KW-0865">Zymogen</keyword>
<dbReference type="Proteomes" id="UP001344906">
    <property type="component" value="Unassembled WGS sequence"/>
</dbReference>
<accession>A0ABQ6G2L8</accession>
<dbReference type="Gene3D" id="3.40.50.200">
    <property type="entry name" value="Peptidase S8/S53 domain"/>
    <property type="match status" value="1"/>
</dbReference>
<evidence type="ECO:0000313" key="10">
    <source>
        <dbReference type="EMBL" id="GLV59348.1"/>
    </source>
</evidence>
<proteinExistence type="predicted"/>
<dbReference type="PANTHER" id="PTHR14218">
    <property type="entry name" value="PROTEASE S8 TRIPEPTIDYL PEPTIDASE I CLN2"/>
    <property type="match status" value="1"/>
</dbReference>
<dbReference type="SUPFAM" id="SSF52743">
    <property type="entry name" value="Subtilisin-like"/>
    <property type="match status" value="1"/>
</dbReference>
<comment type="cofactor">
    <cofactor evidence="1">
        <name>Ca(2+)</name>
        <dbReference type="ChEBI" id="CHEBI:29108"/>
    </cofactor>
</comment>
<reference evidence="10 11" key="1">
    <citation type="submission" date="2023-02" db="EMBL/GenBank/DDBJ databases">
        <title>Dictyobacter halimunensis sp. nov., a new member of the class Ktedonobacteria from forest soil in a geothermal area.</title>
        <authorList>
            <person name="Rachmania M.K."/>
            <person name="Ningsih F."/>
            <person name="Sakai Y."/>
            <person name="Yabe S."/>
            <person name="Yokota A."/>
            <person name="Sjamsuridzal W."/>
        </authorList>
    </citation>
    <scope>NUCLEOTIDE SEQUENCE [LARGE SCALE GENOMIC DNA]</scope>
    <source>
        <strain evidence="10 11">S3.2.2.5</strain>
    </source>
</reference>
<dbReference type="InterPro" id="IPR000209">
    <property type="entry name" value="Peptidase_S8/S53_dom"/>
</dbReference>
<dbReference type="InterPro" id="IPR023828">
    <property type="entry name" value="Peptidase_S8_Ser-AS"/>
</dbReference>
<dbReference type="InterPro" id="IPR015366">
    <property type="entry name" value="S53_propep"/>
</dbReference>
<keyword evidence="11" id="KW-1185">Reference proteome</keyword>
<evidence type="ECO:0000256" key="8">
    <source>
        <dbReference type="SAM" id="MobiDB-lite"/>
    </source>
</evidence>
<evidence type="ECO:0000256" key="6">
    <source>
        <dbReference type="ARBA" id="ARBA00022837"/>
    </source>
</evidence>
<evidence type="ECO:0000259" key="9">
    <source>
        <dbReference type="PROSITE" id="PS51695"/>
    </source>
</evidence>
<feature type="compositionally biased region" description="Pro residues" evidence="8">
    <location>
        <begin position="561"/>
        <end position="581"/>
    </location>
</feature>
<dbReference type="EMBL" id="BSRI01000002">
    <property type="protein sequence ID" value="GLV59348.1"/>
    <property type="molecule type" value="Genomic_DNA"/>
</dbReference>
<keyword evidence="5" id="KW-0720">Serine protease</keyword>
<dbReference type="Pfam" id="PF09286">
    <property type="entry name" value="Pro-kuma_activ"/>
    <property type="match status" value="1"/>
</dbReference>
<dbReference type="CDD" id="cd11377">
    <property type="entry name" value="Pro-peptidase_S53"/>
    <property type="match status" value="1"/>
</dbReference>
<dbReference type="PROSITE" id="PS51695">
    <property type="entry name" value="SEDOLISIN"/>
    <property type="match status" value="1"/>
</dbReference>
<dbReference type="SMART" id="SM00944">
    <property type="entry name" value="Pro-kuma_activ"/>
    <property type="match status" value="1"/>
</dbReference>
<evidence type="ECO:0000256" key="2">
    <source>
        <dbReference type="ARBA" id="ARBA00022670"/>
    </source>
</evidence>
<evidence type="ECO:0000313" key="11">
    <source>
        <dbReference type="Proteomes" id="UP001344906"/>
    </source>
</evidence>
<keyword evidence="4" id="KW-0378">Hydrolase</keyword>
<dbReference type="PROSITE" id="PS00138">
    <property type="entry name" value="SUBTILASE_SER"/>
    <property type="match status" value="1"/>
</dbReference>
<sequence>MGMGDGSSASLTLAAPGAAHVLYGRIPGHVVPVVTGRTPIGPRAQNASLRLSISLSLRNTQALDVLLAQQNDPTSPRYHSYLTPQQFKDQFGPTQQTVNKVVSYLKSNGILVTEVTPNNLLLKAATTVGVAERAFLVGIDNYVVGTRVVYAPSNNPAVPASLASSIQYIAGLDNITVRQPRHIVRPVHRYAGPIGGYNPATLSTAYNATPLLNTGANGAGQSIALFELDGYNAADIDTYRSTYKLGTGKYVNVLVDNAVNIAGPGSIEVELDMEVVSAVAPQATQRVYIGPNTTPGVNDTYNQMVTDNKAKVISTSWGLCETSSGNAELAALDSIFKQGAAQGQSFFAASGDAGAYDCGDSNLGVDSPAGDPYVVAVGGTNLHTGTNGSYGTEAAWDDTTTAQGGSMGTGGGGGISSYFKRPAYQNGLKMQNANRQIPDVSANADPVTGYSIYCMTAIYCQGWGIVGGTSASAPLWAGIAADVNQYLTAQKRPTLGNANSMLYRLDTTSLPYPAYHDIVLGNNLYYKAGVGYDLATGIGTLNIWNIARDLVALPGGTVKPTPTPTPRPTPTVKPGPTPGVA</sequence>
<dbReference type="InterPro" id="IPR036852">
    <property type="entry name" value="Peptidase_S8/S53_dom_sf"/>
</dbReference>